<proteinExistence type="predicted"/>
<evidence type="ECO:0008006" key="3">
    <source>
        <dbReference type="Google" id="ProtNLM"/>
    </source>
</evidence>
<organism evidence="1 2">
    <name type="scientific">Scleromatobacter humisilvae</name>
    <dbReference type="NCBI Taxonomy" id="2897159"/>
    <lineage>
        <taxon>Bacteria</taxon>
        <taxon>Pseudomonadati</taxon>
        <taxon>Pseudomonadota</taxon>
        <taxon>Betaproteobacteria</taxon>
        <taxon>Burkholderiales</taxon>
        <taxon>Sphaerotilaceae</taxon>
        <taxon>Scleromatobacter</taxon>
    </lineage>
</organism>
<accession>A0A9X2C2Z9</accession>
<dbReference type="AlphaFoldDB" id="A0A9X2C2Z9"/>
<dbReference type="PROSITE" id="PS51257">
    <property type="entry name" value="PROKAR_LIPOPROTEIN"/>
    <property type="match status" value="1"/>
</dbReference>
<protein>
    <recommendedName>
        <fullName evidence="3">Lipoprotein</fullName>
    </recommendedName>
</protein>
<comment type="caution">
    <text evidence="1">The sequence shown here is derived from an EMBL/GenBank/DDBJ whole genome shotgun (WGS) entry which is preliminary data.</text>
</comment>
<sequence length="309" mass="32876">MRTFKMTTIGACLCTAMCGCSTLPRFSSIADSHDLRPKVSDVVDEVQCEVLTAVKAAHDSFEAQAGAGTTQPDYTNALNILTTGDFVMSVDLTLEVTNDQGVNPSLSFIRPFANSLSYNSVLGAQWSEEQHRLFDVAFTLIFSHNTPVPAQCSTLLSEPDRHGLRGTLGIGEALVAGLPYTMNDDKHPAWHAYMMPVIGVTETLANDPLSDAPDVPNFSSTIDFTVAYGLDGGPNWTLNRFAGPSSDGLVTAKRTNKDTMTFAVARVPPASAAATAASAAAAVARATATTAKSTQNSVTRLRLQQLLTR</sequence>
<dbReference type="RefSeq" id="WP_275685435.1">
    <property type="nucleotide sequence ID" value="NZ_JAJLJH010000014.1"/>
</dbReference>
<reference evidence="1" key="1">
    <citation type="submission" date="2021-11" db="EMBL/GenBank/DDBJ databases">
        <title>BS-T2-15 a new species belonging to the Comamonadaceae family isolated from the soil of a French oak forest.</title>
        <authorList>
            <person name="Mieszkin S."/>
            <person name="Alain K."/>
        </authorList>
    </citation>
    <scope>NUCLEOTIDE SEQUENCE</scope>
    <source>
        <strain evidence="1">BS-T2-15</strain>
    </source>
</reference>
<keyword evidence="2" id="KW-1185">Reference proteome</keyword>
<dbReference type="Proteomes" id="UP001139353">
    <property type="component" value="Unassembled WGS sequence"/>
</dbReference>
<name>A0A9X2C2Z9_9BURK</name>
<dbReference type="EMBL" id="JAJLJH010000014">
    <property type="protein sequence ID" value="MCK9689386.1"/>
    <property type="molecule type" value="Genomic_DNA"/>
</dbReference>
<gene>
    <name evidence="1" type="ORF">LPC04_27020</name>
</gene>
<evidence type="ECO:0000313" key="1">
    <source>
        <dbReference type="EMBL" id="MCK9689386.1"/>
    </source>
</evidence>
<evidence type="ECO:0000313" key="2">
    <source>
        <dbReference type="Proteomes" id="UP001139353"/>
    </source>
</evidence>